<comment type="similarity">
    <text evidence="1">Belongs to the SLBP family.</text>
</comment>
<dbReference type="GO" id="GO:0071207">
    <property type="term" value="F:histone pre-mRNA stem-loop binding"/>
    <property type="evidence" value="ECO:0007669"/>
    <property type="project" value="TreeGrafter"/>
</dbReference>
<feature type="region of interest" description="Disordered" evidence="3">
    <location>
        <begin position="194"/>
        <end position="243"/>
    </location>
</feature>
<reference evidence="5" key="1">
    <citation type="submission" date="2020-06" db="EMBL/GenBank/DDBJ databases">
        <title>Draft genome of Bugula neritina, a colonial animal packing powerful symbionts and potential medicines.</title>
        <authorList>
            <person name="Rayko M."/>
        </authorList>
    </citation>
    <scope>NUCLEOTIDE SEQUENCE [LARGE SCALE GENOMIC DNA]</scope>
    <source>
        <strain evidence="5">Kwan_BN1</strain>
    </source>
</reference>
<keyword evidence="6" id="KW-1185">Reference proteome</keyword>
<organism evidence="5 6">
    <name type="scientific">Bugula neritina</name>
    <name type="common">Brown bryozoan</name>
    <name type="synonym">Sertularia neritina</name>
    <dbReference type="NCBI Taxonomy" id="10212"/>
    <lineage>
        <taxon>Eukaryota</taxon>
        <taxon>Metazoa</taxon>
        <taxon>Spiralia</taxon>
        <taxon>Lophotrochozoa</taxon>
        <taxon>Bryozoa</taxon>
        <taxon>Gymnolaemata</taxon>
        <taxon>Cheilostomatida</taxon>
        <taxon>Flustrina</taxon>
        <taxon>Buguloidea</taxon>
        <taxon>Bugulidae</taxon>
        <taxon>Bugula</taxon>
    </lineage>
</organism>
<dbReference type="GO" id="GO:0006398">
    <property type="term" value="P:mRNA 3'-end processing by stem-loop binding and cleavage"/>
    <property type="evidence" value="ECO:0007669"/>
    <property type="project" value="TreeGrafter"/>
</dbReference>
<sequence length="243" mass="27997">MYSKSPNSTSYRNKESSPMRSKLYKREGPLSPLRSPLSRKSDYNAYDTRESKDKRPNKFVSERASTQKCSPSWADLVDEYDRQQEVVKKDLSAYKAKREEVLQTLGKSEVASEEMVTDEDVLMRRQKQIDYGKSCEVYEKYIAAVPRHSRKLGIHPRTPNKFKKTSRRCWDGLIKAWRIQLYRFMESDMTTPLKSASLGSASATPSTCDEFSPSTSTDRQSRKQLQFGVSEKQALASDSDENW</sequence>
<dbReference type="Gene3D" id="1.10.8.1120">
    <property type="entry name" value="Histone RNA hairpin-binding protein RNA-binding domain"/>
    <property type="match status" value="1"/>
</dbReference>
<dbReference type="GO" id="GO:0051028">
    <property type="term" value="P:mRNA transport"/>
    <property type="evidence" value="ECO:0007669"/>
    <property type="project" value="TreeGrafter"/>
</dbReference>
<comment type="caution">
    <text evidence="5">The sequence shown here is derived from an EMBL/GenBank/DDBJ whole genome shotgun (WGS) entry which is preliminary data.</text>
</comment>
<dbReference type="FunFam" id="1.10.8.1120:FF:000001">
    <property type="entry name" value="Histone RNA hairpin-binding protein-like"/>
    <property type="match status" value="1"/>
</dbReference>
<gene>
    <name evidence="5" type="ORF">EB796_003370</name>
</gene>
<dbReference type="GO" id="GO:0005737">
    <property type="term" value="C:cytoplasm"/>
    <property type="evidence" value="ECO:0007669"/>
    <property type="project" value="TreeGrafter"/>
</dbReference>
<dbReference type="GO" id="GO:0003729">
    <property type="term" value="F:mRNA binding"/>
    <property type="evidence" value="ECO:0007669"/>
    <property type="project" value="InterPro"/>
</dbReference>
<dbReference type="PANTHER" id="PTHR17408:SF0">
    <property type="entry name" value="HISTONE RNA HAIRPIN-BINDING PROTEIN"/>
    <property type="match status" value="1"/>
</dbReference>
<evidence type="ECO:0000313" key="6">
    <source>
        <dbReference type="Proteomes" id="UP000593567"/>
    </source>
</evidence>
<dbReference type="InterPro" id="IPR038294">
    <property type="entry name" value="SLBP_RNA_bind_sf"/>
</dbReference>
<dbReference type="OrthoDB" id="265795at2759"/>
<evidence type="ECO:0000256" key="1">
    <source>
        <dbReference type="ARBA" id="ARBA00006151"/>
    </source>
</evidence>
<dbReference type="GO" id="GO:0071204">
    <property type="term" value="C:histone pre-mRNA 3'end processing complex"/>
    <property type="evidence" value="ECO:0007669"/>
    <property type="project" value="TreeGrafter"/>
</dbReference>
<protein>
    <submittedName>
        <fullName evidence="5">SLBP</fullName>
    </submittedName>
</protein>
<dbReference type="EMBL" id="VXIV02000429">
    <property type="protein sequence ID" value="KAF6038333.1"/>
    <property type="molecule type" value="Genomic_DNA"/>
</dbReference>
<dbReference type="AlphaFoldDB" id="A0A7J7KJB4"/>
<dbReference type="PANTHER" id="PTHR17408">
    <property type="entry name" value="HISTONE RNA HAIRPIN-BINDING PROTEIN"/>
    <property type="match status" value="1"/>
</dbReference>
<feature type="compositionally biased region" description="Low complexity" evidence="3">
    <location>
        <begin position="29"/>
        <end position="38"/>
    </location>
</feature>
<dbReference type="InterPro" id="IPR026502">
    <property type="entry name" value="SLBP1/SLBP2"/>
</dbReference>
<feature type="compositionally biased region" description="Polar residues" evidence="3">
    <location>
        <begin position="194"/>
        <end position="218"/>
    </location>
</feature>
<dbReference type="Pfam" id="PF15247">
    <property type="entry name" value="SLBP_RNA_bind"/>
    <property type="match status" value="1"/>
</dbReference>
<accession>A0A7J7KJB4</accession>
<dbReference type="InterPro" id="IPR029344">
    <property type="entry name" value="SLBP_RNA_bind"/>
</dbReference>
<name>A0A7J7KJB4_BUGNE</name>
<feature type="domain" description="Histone RNA hairpin-binding protein RNA-binding" evidence="4">
    <location>
        <begin position="117"/>
        <end position="184"/>
    </location>
</feature>
<evidence type="ECO:0000256" key="2">
    <source>
        <dbReference type="ARBA" id="ARBA00022884"/>
    </source>
</evidence>
<feature type="region of interest" description="Disordered" evidence="3">
    <location>
        <begin position="1"/>
        <end position="66"/>
    </location>
</feature>
<keyword evidence="2" id="KW-0694">RNA-binding</keyword>
<evidence type="ECO:0000259" key="4">
    <source>
        <dbReference type="Pfam" id="PF15247"/>
    </source>
</evidence>
<proteinExistence type="inferred from homology"/>
<feature type="compositionally biased region" description="Polar residues" evidence="3">
    <location>
        <begin position="1"/>
        <end position="11"/>
    </location>
</feature>
<dbReference type="Proteomes" id="UP000593567">
    <property type="component" value="Unassembled WGS sequence"/>
</dbReference>
<evidence type="ECO:0000313" key="5">
    <source>
        <dbReference type="EMBL" id="KAF6038333.1"/>
    </source>
</evidence>
<evidence type="ECO:0000256" key="3">
    <source>
        <dbReference type="SAM" id="MobiDB-lite"/>
    </source>
</evidence>
<feature type="compositionally biased region" description="Basic and acidic residues" evidence="3">
    <location>
        <begin position="39"/>
        <end position="56"/>
    </location>
</feature>